<dbReference type="EMBL" id="JAHLQT010011632">
    <property type="protein sequence ID" value="KAG7172066.1"/>
    <property type="molecule type" value="Genomic_DNA"/>
</dbReference>
<evidence type="ECO:0000313" key="2">
    <source>
        <dbReference type="EMBL" id="KAG7172066.1"/>
    </source>
</evidence>
<protein>
    <submittedName>
        <fullName evidence="2">Uncharacterized protein</fullName>
    </submittedName>
</protein>
<evidence type="ECO:0000313" key="3">
    <source>
        <dbReference type="Proteomes" id="UP000747542"/>
    </source>
</evidence>
<proteinExistence type="predicted"/>
<keyword evidence="3" id="KW-1185">Reference proteome</keyword>
<dbReference type="Proteomes" id="UP000747542">
    <property type="component" value="Unassembled WGS sequence"/>
</dbReference>
<gene>
    <name evidence="2" type="ORF">Hamer_G001053</name>
</gene>
<name>A0A8J5T2Y4_HOMAM</name>
<reference evidence="2" key="1">
    <citation type="journal article" date="2021" name="Sci. Adv.">
        <title>The American lobster genome reveals insights on longevity, neural, and immune adaptations.</title>
        <authorList>
            <person name="Polinski J.M."/>
            <person name="Zimin A.V."/>
            <person name="Clark K.F."/>
            <person name="Kohn A.B."/>
            <person name="Sadowski N."/>
            <person name="Timp W."/>
            <person name="Ptitsyn A."/>
            <person name="Khanna P."/>
            <person name="Romanova D.Y."/>
            <person name="Williams P."/>
            <person name="Greenwood S.J."/>
            <person name="Moroz L.L."/>
            <person name="Walt D.R."/>
            <person name="Bodnar A.G."/>
        </authorList>
    </citation>
    <scope>NUCLEOTIDE SEQUENCE</scope>
    <source>
        <strain evidence="2">GMGI-L3</strain>
    </source>
</reference>
<accession>A0A8J5T2Y4</accession>
<organism evidence="2 3">
    <name type="scientific">Homarus americanus</name>
    <name type="common">American lobster</name>
    <dbReference type="NCBI Taxonomy" id="6706"/>
    <lineage>
        <taxon>Eukaryota</taxon>
        <taxon>Metazoa</taxon>
        <taxon>Ecdysozoa</taxon>
        <taxon>Arthropoda</taxon>
        <taxon>Crustacea</taxon>
        <taxon>Multicrustacea</taxon>
        <taxon>Malacostraca</taxon>
        <taxon>Eumalacostraca</taxon>
        <taxon>Eucarida</taxon>
        <taxon>Decapoda</taxon>
        <taxon>Pleocyemata</taxon>
        <taxon>Astacidea</taxon>
        <taxon>Nephropoidea</taxon>
        <taxon>Nephropidae</taxon>
        <taxon>Homarus</taxon>
    </lineage>
</organism>
<sequence length="75" mass="8527">MLGHKLRVPVDLLTGRPPDEELSEETTSYVKSLQERSMEVHHQVRGALEFSGEVMKCNHDVKHARSVTRMVIRSG</sequence>
<feature type="region of interest" description="Disordered" evidence="1">
    <location>
        <begin position="1"/>
        <end position="24"/>
    </location>
</feature>
<comment type="caution">
    <text evidence="2">The sequence shown here is derived from an EMBL/GenBank/DDBJ whole genome shotgun (WGS) entry which is preliminary data.</text>
</comment>
<dbReference type="AlphaFoldDB" id="A0A8J5T2Y4"/>
<evidence type="ECO:0000256" key="1">
    <source>
        <dbReference type="SAM" id="MobiDB-lite"/>
    </source>
</evidence>